<dbReference type="InterPro" id="IPR041215">
    <property type="entry name" value="FlgO_dom"/>
</dbReference>
<dbReference type="PROSITE" id="PS51257">
    <property type="entry name" value="PROKAR_LIPOPROTEIN"/>
    <property type="match status" value="1"/>
</dbReference>
<evidence type="ECO:0000313" key="3">
    <source>
        <dbReference type="Proteomes" id="UP000194841"/>
    </source>
</evidence>
<gene>
    <name evidence="2" type="ORF">B1199_09855</name>
</gene>
<comment type="caution">
    <text evidence="2">The sequence shown here is derived from an EMBL/GenBank/DDBJ whole genome shotgun (WGS) entry which is preliminary data.</text>
</comment>
<dbReference type="AlphaFoldDB" id="A0A244CSN6"/>
<feature type="domain" description="FlgO" evidence="1">
    <location>
        <begin position="75"/>
        <end position="203"/>
    </location>
</feature>
<sequence>MKSILLTAGLLALGGCSSFLSSSSDDEKYQVKVLAGAEEYESAENLHYQKQKYQQHNAYSVSPIKNENINFYSQAIMQDLVSNLQYVNSTTPMAITSFVFTDSDFDETNIIGNQLAESLLHEVHKFGIPVIDFKSTGYIRVSPKGDFILTRDYLELSTSIPIKYVLVGTLTRQKTGYLVNARIIGINSKAVVGTAQSFIPSSVLDGFVDMKSNDGIKLIKG</sequence>
<name>A0A244CSN6_PSEDV</name>
<dbReference type="Pfam" id="PF17680">
    <property type="entry name" value="FlgO"/>
    <property type="match status" value="1"/>
</dbReference>
<organism evidence="2 3">
    <name type="scientific">Pseudoalteromonas ulvae</name>
    <dbReference type="NCBI Taxonomy" id="107327"/>
    <lineage>
        <taxon>Bacteria</taxon>
        <taxon>Pseudomonadati</taxon>
        <taxon>Pseudomonadota</taxon>
        <taxon>Gammaproteobacteria</taxon>
        <taxon>Alteromonadales</taxon>
        <taxon>Pseudoalteromonadaceae</taxon>
        <taxon>Pseudoalteromonas</taxon>
    </lineage>
</organism>
<dbReference type="Proteomes" id="UP000194841">
    <property type="component" value="Unassembled WGS sequence"/>
</dbReference>
<dbReference type="OrthoDB" id="6116374at2"/>
<protein>
    <recommendedName>
        <fullName evidence="1">FlgO domain-containing protein</fullName>
    </recommendedName>
</protein>
<evidence type="ECO:0000313" key="2">
    <source>
        <dbReference type="EMBL" id="OUL58613.1"/>
    </source>
</evidence>
<dbReference type="RefSeq" id="WP_086743915.1">
    <property type="nucleotide sequence ID" value="NZ_MWPV01000002.1"/>
</dbReference>
<keyword evidence="3" id="KW-1185">Reference proteome</keyword>
<accession>A0A244CSN6</accession>
<proteinExistence type="predicted"/>
<dbReference type="EMBL" id="MWPV01000002">
    <property type="protein sequence ID" value="OUL58613.1"/>
    <property type="molecule type" value="Genomic_DNA"/>
</dbReference>
<evidence type="ECO:0000259" key="1">
    <source>
        <dbReference type="Pfam" id="PF17680"/>
    </source>
</evidence>
<reference evidence="2 3" key="1">
    <citation type="submission" date="2017-02" db="EMBL/GenBank/DDBJ databases">
        <title>Pseudoalteromonas ulvae TC14 Genome.</title>
        <authorList>
            <person name="Molmeret M."/>
        </authorList>
    </citation>
    <scope>NUCLEOTIDE SEQUENCE [LARGE SCALE GENOMIC DNA]</scope>
    <source>
        <strain evidence="2">TC14</strain>
    </source>
</reference>